<evidence type="ECO:0000313" key="1">
    <source>
        <dbReference type="EMBL" id="GAH20005.1"/>
    </source>
</evidence>
<gene>
    <name evidence="1" type="ORF">S03H2_08839</name>
</gene>
<comment type="caution">
    <text evidence="1">The sequence shown here is derived from an EMBL/GenBank/DDBJ whole genome shotgun (WGS) entry which is preliminary data.</text>
</comment>
<accession>X1EI35</accession>
<sequence length="98" mass="10971">MLFISYILPGNWEGKEEAGPETNKKFLFYERNPSTPDTPIELNQTISVNVTESKLELNWDSKIFEEASSSINLPLDEDLQADLNVIPDLGKIISVSAT</sequence>
<protein>
    <submittedName>
        <fullName evidence="1">Uncharacterized protein</fullName>
    </submittedName>
</protein>
<organism evidence="1">
    <name type="scientific">marine sediment metagenome</name>
    <dbReference type="NCBI Taxonomy" id="412755"/>
    <lineage>
        <taxon>unclassified sequences</taxon>
        <taxon>metagenomes</taxon>
        <taxon>ecological metagenomes</taxon>
    </lineage>
</organism>
<name>X1EI35_9ZZZZ</name>
<proteinExistence type="predicted"/>
<dbReference type="AlphaFoldDB" id="X1EI35"/>
<dbReference type="EMBL" id="BARU01004374">
    <property type="protein sequence ID" value="GAH20005.1"/>
    <property type="molecule type" value="Genomic_DNA"/>
</dbReference>
<reference evidence="1" key="1">
    <citation type="journal article" date="2014" name="Front. Microbiol.">
        <title>High frequency of phylogenetically diverse reductive dehalogenase-homologous genes in deep subseafloor sedimentary metagenomes.</title>
        <authorList>
            <person name="Kawai M."/>
            <person name="Futagami T."/>
            <person name="Toyoda A."/>
            <person name="Takaki Y."/>
            <person name="Nishi S."/>
            <person name="Hori S."/>
            <person name="Arai W."/>
            <person name="Tsubouchi T."/>
            <person name="Morono Y."/>
            <person name="Uchiyama I."/>
            <person name="Ito T."/>
            <person name="Fujiyama A."/>
            <person name="Inagaki F."/>
            <person name="Takami H."/>
        </authorList>
    </citation>
    <scope>NUCLEOTIDE SEQUENCE</scope>
    <source>
        <strain evidence="1">Expedition CK06-06</strain>
    </source>
</reference>